<protein>
    <submittedName>
        <fullName evidence="2">Uncharacterized protein</fullName>
    </submittedName>
</protein>
<dbReference type="Proteomes" id="UP000824041">
    <property type="component" value="Unassembled WGS sequence"/>
</dbReference>
<dbReference type="EMBL" id="DXBU01000071">
    <property type="protein sequence ID" value="HIZ22176.1"/>
    <property type="molecule type" value="Genomic_DNA"/>
</dbReference>
<evidence type="ECO:0000313" key="2">
    <source>
        <dbReference type="EMBL" id="HIZ22176.1"/>
    </source>
</evidence>
<feature type="region of interest" description="Disordered" evidence="1">
    <location>
        <begin position="22"/>
        <end position="65"/>
    </location>
</feature>
<reference evidence="2" key="2">
    <citation type="submission" date="2021-04" db="EMBL/GenBank/DDBJ databases">
        <authorList>
            <person name="Gilroy R."/>
        </authorList>
    </citation>
    <scope>NUCLEOTIDE SEQUENCE</scope>
    <source>
        <strain evidence="2">14324</strain>
    </source>
</reference>
<organism evidence="2 3">
    <name type="scientific">Candidatus Blautia faecigallinarum</name>
    <dbReference type="NCBI Taxonomy" id="2838488"/>
    <lineage>
        <taxon>Bacteria</taxon>
        <taxon>Bacillati</taxon>
        <taxon>Bacillota</taxon>
        <taxon>Clostridia</taxon>
        <taxon>Lachnospirales</taxon>
        <taxon>Lachnospiraceae</taxon>
        <taxon>Blautia</taxon>
    </lineage>
</organism>
<sequence length="132" mass="14508">MTGRKKAGQTFGQGYQQLELIFTEDTGRGDGSKAPAPGDGKGLDKKKKPGTKKEPQLGTFPEADRTECLSKAEREAAEEQLEAALCGRQDVFVGRIMRICRVSSIQGELILEDLKRKGRITKTGWRTKDPSP</sequence>
<proteinExistence type="predicted"/>
<accession>A0A9D2DRT0</accession>
<evidence type="ECO:0000256" key="1">
    <source>
        <dbReference type="SAM" id="MobiDB-lite"/>
    </source>
</evidence>
<reference evidence="2" key="1">
    <citation type="journal article" date="2021" name="PeerJ">
        <title>Extensive microbial diversity within the chicken gut microbiome revealed by metagenomics and culture.</title>
        <authorList>
            <person name="Gilroy R."/>
            <person name="Ravi A."/>
            <person name="Getino M."/>
            <person name="Pursley I."/>
            <person name="Horton D.L."/>
            <person name="Alikhan N.F."/>
            <person name="Baker D."/>
            <person name="Gharbi K."/>
            <person name="Hall N."/>
            <person name="Watson M."/>
            <person name="Adriaenssens E.M."/>
            <person name="Foster-Nyarko E."/>
            <person name="Jarju S."/>
            <person name="Secka A."/>
            <person name="Antonio M."/>
            <person name="Oren A."/>
            <person name="Chaudhuri R.R."/>
            <person name="La Ragione R."/>
            <person name="Hildebrand F."/>
            <person name="Pallen M.J."/>
        </authorList>
    </citation>
    <scope>NUCLEOTIDE SEQUENCE</scope>
    <source>
        <strain evidence="2">14324</strain>
    </source>
</reference>
<comment type="caution">
    <text evidence="2">The sequence shown here is derived from an EMBL/GenBank/DDBJ whole genome shotgun (WGS) entry which is preliminary data.</text>
</comment>
<evidence type="ECO:0000313" key="3">
    <source>
        <dbReference type="Proteomes" id="UP000824041"/>
    </source>
</evidence>
<gene>
    <name evidence="2" type="ORF">IAA21_05185</name>
</gene>
<dbReference type="AlphaFoldDB" id="A0A9D2DRT0"/>
<name>A0A9D2DRT0_9FIRM</name>